<feature type="repeat" description="Solcar" evidence="4">
    <location>
        <begin position="479"/>
        <end position="563"/>
    </location>
</feature>
<feature type="region of interest" description="Disordered" evidence="7">
    <location>
        <begin position="453"/>
        <end position="477"/>
    </location>
</feature>
<dbReference type="EMBL" id="CDMZ01000851">
    <property type="protein sequence ID" value="CEM22681.1"/>
    <property type="molecule type" value="Genomic_DNA"/>
</dbReference>
<comment type="subcellular location">
    <subcellularLocation>
        <location evidence="1">Membrane</location>
        <topology evidence="1">Multi-pass membrane protein</topology>
    </subcellularLocation>
</comment>
<keyword evidence="2 4" id="KW-0812">Transmembrane</keyword>
<keyword evidence="6" id="KW-0175">Coiled coil</keyword>
<name>A0A0G4G459_9ALVE</name>
<dbReference type="InterPro" id="IPR018108">
    <property type="entry name" value="MCP_transmembrane"/>
</dbReference>
<dbReference type="AlphaFoldDB" id="A0A0G4G459"/>
<feature type="compositionally biased region" description="Low complexity" evidence="7">
    <location>
        <begin position="19"/>
        <end position="37"/>
    </location>
</feature>
<gene>
    <name evidence="8" type="ORF">Cvel_20044</name>
</gene>
<proteinExistence type="inferred from homology"/>
<evidence type="ECO:0000313" key="8">
    <source>
        <dbReference type="EMBL" id="CEM22681.1"/>
    </source>
</evidence>
<feature type="region of interest" description="Disordered" evidence="7">
    <location>
        <begin position="340"/>
        <end position="362"/>
    </location>
</feature>
<feature type="coiled-coil region" evidence="6">
    <location>
        <begin position="246"/>
        <end position="276"/>
    </location>
</feature>
<dbReference type="SUPFAM" id="SSF103506">
    <property type="entry name" value="Mitochondrial carrier"/>
    <property type="match status" value="1"/>
</dbReference>
<dbReference type="PROSITE" id="PS50920">
    <property type="entry name" value="SOLCAR"/>
    <property type="match status" value="3"/>
</dbReference>
<dbReference type="VEuPathDB" id="CryptoDB:Cvel_20044"/>
<reference evidence="8" key="1">
    <citation type="submission" date="2014-11" db="EMBL/GenBank/DDBJ databases">
        <authorList>
            <person name="Otto D Thomas"/>
            <person name="Naeem Raeece"/>
        </authorList>
    </citation>
    <scope>NUCLEOTIDE SEQUENCE</scope>
</reference>
<feature type="region of interest" description="Disordered" evidence="7">
    <location>
        <begin position="1"/>
        <end position="37"/>
    </location>
</feature>
<organism evidence="8">
    <name type="scientific">Chromera velia CCMP2878</name>
    <dbReference type="NCBI Taxonomy" id="1169474"/>
    <lineage>
        <taxon>Eukaryota</taxon>
        <taxon>Sar</taxon>
        <taxon>Alveolata</taxon>
        <taxon>Colpodellida</taxon>
        <taxon>Chromeraceae</taxon>
        <taxon>Chromera</taxon>
    </lineage>
</organism>
<feature type="compositionally biased region" description="Low complexity" evidence="7">
    <location>
        <begin position="453"/>
        <end position="465"/>
    </location>
</feature>
<feature type="repeat" description="Solcar" evidence="4">
    <location>
        <begin position="330"/>
        <end position="433"/>
    </location>
</feature>
<feature type="region of interest" description="Disordered" evidence="7">
    <location>
        <begin position="85"/>
        <end position="123"/>
    </location>
</feature>
<dbReference type="PANTHER" id="PTHR46080:SF18">
    <property type="entry name" value="MITOCHONDRIAL SUBSTRATE CARRIER FAMILY PROTEIN J"/>
    <property type="match status" value="1"/>
</dbReference>
<sequence length="572" mass="60275">MERPVDSAEALTSPHNNDSAIHSSGSSSSSGSTSAGASSLSDSNAWSSCHLPTYLGVHGALCLGQHGIWYPFYLVKTQQQVLSDRRAKTHTPSSLSSAASASKGAKAAASPADPVRQAASHARDVVRQRGVRGLYRGFFASQVPMVPCDLVYYCCYNELKLRMQRAFDNSSAKGPGTSGESSSGVPGPLSRVMSALGLGSAESRLHVVNSLAIPFVAGLTTDLVCLPLWVPFDVLGQNLMAQDALLQNQRERAAALLEQKMEMQRQEEAAKEAARARVRHAYEHEQMQMERQRMIARGESLGGLSTKHPSAAAASSVESAVASLPSPALTQAAASNGRAANASSATGGSMAPHRTARASFSSSSASASATSAASGAETAAGGSLTRESAAGIVRRIYREEGVRGFFKGSLVTACLYVPGSAVWWSTYESTKVLYGFGFDCILSVWKSLTLPGGSSSPSSSSGSSSRGASLKEKERRGTDEPVVQFLAGGTAGFVAAVLTNPIDVIKTRVQTHRGPRIGVFDHVRRLWREEGLRGFQRGIAPRVAAAMPSCALSMACYEFAMRKGVEANMGRC</sequence>
<evidence type="ECO:0000256" key="6">
    <source>
        <dbReference type="SAM" id="Coils"/>
    </source>
</evidence>
<accession>A0A0G4G459</accession>
<dbReference type="Gene3D" id="1.50.40.10">
    <property type="entry name" value="Mitochondrial carrier domain"/>
    <property type="match status" value="2"/>
</dbReference>
<dbReference type="InterPro" id="IPR023395">
    <property type="entry name" value="MCP_dom_sf"/>
</dbReference>
<dbReference type="PANTHER" id="PTHR46080">
    <property type="entry name" value="MITOCHONDRIAL SUBSTRATE CARRIER FAMILY PROTEIN J"/>
    <property type="match status" value="1"/>
</dbReference>
<evidence type="ECO:0000256" key="7">
    <source>
        <dbReference type="SAM" id="MobiDB-lite"/>
    </source>
</evidence>
<keyword evidence="5" id="KW-0813">Transport</keyword>
<comment type="similarity">
    <text evidence="5">Belongs to the mitochondrial carrier (TC 2.A.29) family.</text>
</comment>
<evidence type="ECO:0000256" key="1">
    <source>
        <dbReference type="ARBA" id="ARBA00004141"/>
    </source>
</evidence>
<feature type="repeat" description="Solcar" evidence="4">
    <location>
        <begin position="89"/>
        <end position="162"/>
    </location>
</feature>
<evidence type="ECO:0000256" key="5">
    <source>
        <dbReference type="RuleBase" id="RU000488"/>
    </source>
</evidence>
<protein>
    <submittedName>
        <fullName evidence="8">Uncharacterized protein</fullName>
    </submittedName>
</protein>
<keyword evidence="3 4" id="KW-0472">Membrane</keyword>
<evidence type="ECO:0000256" key="3">
    <source>
        <dbReference type="ARBA" id="ARBA00023136"/>
    </source>
</evidence>
<feature type="compositionally biased region" description="Low complexity" evidence="7">
    <location>
        <begin position="92"/>
        <end position="112"/>
    </location>
</feature>
<evidence type="ECO:0000256" key="4">
    <source>
        <dbReference type="PROSITE-ProRule" id="PRU00282"/>
    </source>
</evidence>
<dbReference type="Pfam" id="PF00153">
    <property type="entry name" value="Mito_carr"/>
    <property type="match status" value="3"/>
</dbReference>
<evidence type="ECO:0000256" key="2">
    <source>
        <dbReference type="ARBA" id="ARBA00022692"/>
    </source>
</evidence>
<dbReference type="GO" id="GO:0016020">
    <property type="term" value="C:membrane"/>
    <property type="evidence" value="ECO:0007669"/>
    <property type="project" value="UniProtKB-SubCell"/>
</dbReference>